<dbReference type="InterPro" id="IPR000983">
    <property type="entry name" value="Bac_GSPG_pilin"/>
</dbReference>
<dbReference type="SUPFAM" id="SSF54523">
    <property type="entry name" value="Pili subunits"/>
    <property type="match status" value="1"/>
</dbReference>
<dbReference type="GO" id="GO:0015628">
    <property type="term" value="P:protein secretion by the type II secretion system"/>
    <property type="evidence" value="ECO:0007669"/>
    <property type="project" value="InterPro"/>
</dbReference>
<dbReference type="Gene3D" id="3.30.700.10">
    <property type="entry name" value="Glycoprotein, Type 4 Pilin"/>
    <property type="match status" value="1"/>
</dbReference>
<sequence>MREYKERSVSIVVFSRTDFKERGFTLIELMIVIAILAILAVVAVGIYRHYFRTAFEVDPVSVLMSASAAMEDYYADHGTYPSQIEDLPGFDDGSKDNEYIIHNDRDPRRKFKIYIASANATAYSLKVENYATSEDWKIVWSLNCTAGAPVGSCKPVQEKGSGILRKLF</sequence>
<protein>
    <submittedName>
        <fullName evidence="3">Type IV pilus assembly protein PilE</fullName>
    </submittedName>
</protein>
<dbReference type="RefSeq" id="WP_068550067.1">
    <property type="nucleotide sequence ID" value="NZ_AP013035.1"/>
</dbReference>
<evidence type="ECO:0000313" key="4">
    <source>
        <dbReference type="Proteomes" id="UP000063234"/>
    </source>
</evidence>
<dbReference type="STRING" id="1298851.TST_1287"/>
<dbReference type="PROSITE" id="PS00409">
    <property type="entry name" value="PROKAR_NTER_METHYL"/>
    <property type="match status" value="1"/>
</dbReference>
<keyword evidence="2" id="KW-0472">Membrane</keyword>
<feature type="transmembrane region" description="Helical" evidence="2">
    <location>
        <begin position="26"/>
        <end position="47"/>
    </location>
</feature>
<dbReference type="GO" id="GO:0015627">
    <property type="term" value="C:type II protein secretion system complex"/>
    <property type="evidence" value="ECO:0007669"/>
    <property type="project" value="InterPro"/>
</dbReference>
<keyword evidence="2" id="KW-0812">Transmembrane</keyword>
<reference evidence="4" key="1">
    <citation type="journal article" date="2018" name="Science">
        <title>A primordial and reversible TCA cycle in a facultatively chemolithoautotrophic thermophile.</title>
        <authorList>
            <person name="Nunoura T."/>
            <person name="Chikaraishi Y."/>
            <person name="Izaki R."/>
            <person name="Suwa T."/>
            <person name="Sato T."/>
            <person name="Harada T."/>
            <person name="Mori K."/>
            <person name="Kato Y."/>
            <person name="Miyazaki M."/>
            <person name="Shimamura S."/>
            <person name="Yanagawa K."/>
            <person name="Shuto A."/>
            <person name="Ohkouchi N."/>
            <person name="Fujita N."/>
            <person name="Takaki Y."/>
            <person name="Atomi H."/>
            <person name="Takai K."/>
        </authorList>
    </citation>
    <scope>NUCLEOTIDE SEQUENCE [LARGE SCALE GENOMIC DNA]</scope>
    <source>
        <strain evidence="4">DSM 17441 / JCM 13301 / NBRC 103674 / ABI70S6</strain>
    </source>
</reference>
<dbReference type="InterPro" id="IPR045584">
    <property type="entry name" value="Pilin-like"/>
</dbReference>
<keyword evidence="2" id="KW-1133">Transmembrane helix</keyword>
<dbReference type="Proteomes" id="UP000063234">
    <property type="component" value="Chromosome"/>
</dbReference>
<organism evidence="3 4">
    <name type="scientific">Thermosulfidibacter takaii (strain DSM 17441 / JCM 13301 / NBRC 103674 / ABI70S6)</name>
    <dbReference type="NCBI Taxonomy" id="1298851"/>
    <lineage>
        <taxon>Bacteria</taxon>
        <taxon>Pseudomonadati</taxon>
        <taxon>Thermosulfidibacterota</taxon>
        <taxon>Thermosulfidibacteria</taxon>
        <taxon>Thermosulfidibacterales</taxon>
        <taxon>Thermosulfidibacteraceae</taxon>
    </lineage>
</organism>
<gene>
    <name evidence="3" type="primary">pilE</name>
    <name evidence="3" type="ORF">TST_1287</name>
</gene>
<dbReference type="EMBL" id="AP013035">
    <property type="protein sequence ID" value="BAT72074.1"/>
    <property type="molecule type" value="Genomic_DNA"/>
</dbReference>
<dbReference type="InterPro" id="IPR012902">
    <property type="entry name" value="N_methyl_site"/>
</dbReference>
<dbReference type="PRINTS" id="PR00813">
    <property type="entry name" value="BCTERIALGSPG"/>
</dbReference>
<keyword evidence="4" id="KW-1185">Reference proteome</keyword>
<dbReference type="NCBIfam" id="TIGR02532">
    <property type="entry name" value="IV_pilin_GFxxxE"/>
    <property type="match status" value="1"/>
</dbReference>
<dbReference type="AlphaFoldDB" id="A0A0S3QUV0"/>
<evidence type="ECO:0000256" key="2">
    <source>
        <dbReference type="SAM" id="Phobius"/>
    </source>
</evidence>
<dbReference type="KEGG" id="ttk:TST_1287"/>
<name>A0A0S3QUV0_THET7</name>
<dbReference type="Pfam" id="PF07963">
    <property type="entry name" value="N_methyl"/>
    <property type="match status" value="1"/>
</dbReference>
<keyword evidence="1" id="KW-0488">Methylation</keyword>
<evidence type="ECO:0000313" key="3">
    <source>
        <dbReference type="EMBL" id="BAT72074.1"/>
    </source>
</evidence>
<evidence type="ECO:0000256" key="1">
    <source>
        <dbReference type="ARBA" id="ARBA00022481"/>
    </source>
</evidence>
<accession>A0A0S3QUV0</accession>
<dbReference type="OrthoDB" id="9854243at2"/>
<proteinExistence type="predicted"/>